<dbReference type="GO" id="GO:0106388">
    <property type="term" value="F:rRNA small subunit aminocarboxypropyltransferase activity"/>
    <property type="evidence" value="ECO:0007669"/>
    <property type="project" value="UniProtKB-EC"/>
</dbReference>
<dbReference type="PANTHER" id="PTHR20426">
    <property type="entry name" value="RIBOSOME BIOGENESIS PROTEIN TSR3 HOMOLOG"/>
    <property type="match status" value="1"/>
</dbReference>
<dbReference type="EMBL" id="DSEU01000027">
    <property type="protein sequence ID" value="HEM66726.1"/>
    <property type="molecule type" value="Genomic_DNA"/>
</dbReference>
<evidence type="ECO:0000256" key="2">
    <source>
        <dbReference type="ARBA" id="ARBA00022490"/>
    </source>
</evidence>
<dbReference type="AlphaFoldDB" id="A0A7J2U210"/>
<comment type="caution">
    <text evidence="9">The sequence shown here is derived from an EMBL/GenBank/DDBJ whole genome shotgun (WGS) entry which is preliminary data.</text>
</comment>
<dbReference type="GO" id="GO:1904047">
    <property type="term" value="F:S-adenosyl-L-methionine binding"/>
    <property type="evidence" value="ECO:0007669"/>
    <property type="project" value="UniProtKB-UniRule"/>
</dbReference>
<dbReference type="NCBIfam" id="NF002621">
    <property type="entry name" value="PRK02287.1"/>
    <property type="match status" value="1"/>
</dbReference>
<dbReference type="GO" id="GO:0005737">
    <property type="term" value="C:cytoplasm"/>
    <property type="evidence" value="ECO:0007669"/>
    <property type="project" value="UniProtKB-SubCell"/>
</dbReference>
<dbReference type="HAMAP" id="MF_01116">
    <property type="entry name" value="TSR3"/>
    <property type="match status" value="1"/>
</dbReference>
<keyword evidence="2 7" id="KW-0963">Cytoplasm</keyword>
<dbReference type="InterPro" id="IPR022968">
    <property type="entry name" value="Tsr3-like"/>
</dbReference>
<comment type="similarity">
    <text evidence="7">Belongs to the TDD superfamily. TSR3 family.</text>
</comment>
<reference evidence="9" key="1">
    <citation type="journal article" date="2020" name="mSystems">
        <title>Genome- and Community-Level Interaction Insights into Carbon Utilization and Element Cycling Functions of Hydrothermarchaeota in Hydrothermal Sediment.</title>
        <authorList>
            <person name="Zhou Z."/>
            <person name="Liu Y."/>
            <person name="Xu W."/>
            <person name="Pan J."/>
            <person name="Luo Z.H."/>
            <person name="Li M."/>
        </authorList>
    </citation>
    <scope>NUCLEOTIDE SEQUENCE [LARGE SCALE GENOMIC DNA]</scope>
    <source>
        <strain evidence="9">SpSt-125</strain>
    </source>
</reference>
<comment type="caution">
    <text evidence="7">Lacks conserved residue(s) required for the propagation of feature annotation.</text>
</comment>
<keyword evidence="5 7" id="KW-0808">Transferase</keyword>
<dbReference type="GO" id="GO:0000455">
    <property type="term" value="P:enzyme-directed rRNA pseudouridine synthesis"/>
    <property type="evidence" value="ECO:0007669"/>
    <property type="project" value="UniProtKB-UniRule"/>
</dbReference>
<evidence type="ECO:0000313" key="9">
    <source>
        <dbReference type="EMBL" id="HEM66726.1"/>
    </source>
</evidence>
<feature type="binding site" evidence="7">
    <location>
        <position position="20"/>
    </location>
    <ligand>
        <name>S-adenosyl-L-methionine</name>
        <dbReference type="ChEBI" id="CHEBI:59789"/>
    </ligand>
</feature>
<feature type="binding site" evidence="7">
    <location>
        <position position="111"/>
    </location>
    <ligand>
        <name>S-adenosyl-L-methionine</name>
        <dbReference type="ChEBI" id="CHEBI:59789"/>
    </ligand>
</feature>
<accession>A0A7J2U210</accession>
<evidence type="ECO:0000256" key="5">
    <source>
        <dbReference type="ARBA" id="ARBA00022679"/>
    </source>
</evidence>
<dbReference type="InterPro" id="IPR007177">
    <property type="entry name" value="Tsr3_C"/>
</dbReference>
<keyword evidence="3 7" id="KW-0690">Ribosome biogenesis</keyword>
<dbReference type="Pfam" id="PF04034">
    <property type="entry name" value="Ribo_biogen_C"/>
    <property type="match status" value="1"/>
</dbReference>
<sequence length="193" mass="21790">MVLIKIFIYTKSEDDPSACTAEKLIKHGLAKRISSYNDIPPCSIVLNPMASTYLKQFDRIHVESCGIVALDVSWKRGAATLKKIKRGYQRALPILIAANNVNYGKPFKLSTAEALIAALMITGFHDDAFKIASLFKWGSTFIQLNSERFELYSQVKTDEDIEQIQCKLFGLNCSKNGKLLNILHRIIENDEQY</sequence>
<comment type="function">
    <text evidence="7">Aminocarboxypropyltransferase that catalyzes the aminocarboxypropyl transfer on pseudouridine corresponding to position 914 in M.jannaschii 16S rRNA. It constitutes the last step in biosynthesis of the hypermodified N1-methyl-N3-(3-amino-3-carboxypropyl) pseudouridine (m1acp3-Psi).</text>
</comment>
<feature type="binding site" evidence="7">
    <location>
        <position position="70"/>
    </location>
    <ligand>
        <name>S-adenosyl-L-methionine</name>
        <dbReference type="ChEBI" id="CHEBI:59789"/>
    </ligand>
</feature>
<protein>
    <recommendedName>
        <fullName evidence="1 7">16S rRNA aminocarboxypropyltransferase</fullName>
        <ecNumber evidence="7">2.5.1.157</ecNumber>
    </recommendedName>
</protein>
<gene>
    <name evidence="9" type="ORF">ENO26_04045</name>
</gene>
<evidence type="ECO:0000256" key="7">
    <source>
        <dbReference type="HAMAP-Rule" id="MF_01116"/>
    </source>
</evidence>
<feature type="binding site" evidence="7">
    <location>
        <position position="92"/>
    </location>
    <ligand>
        <name>S-adenosyl-L-methionine</name>
        <dbReference type="ChEBI" id="CHEBI:59789"/>
    </ligand>
</feature>
<organism evidence="9">
    <name type="scientific">Ignisphaera aggregans</name>
    <dbReference type="NCBI Taxonomy" id="334771"/>
    <lineage>
        <taxon>Archaea</taxon>
        <taxon>Thermoproteota</taxon>
        <taxon>Thermoprotei</taxon>
        <taxon>Desulfurococcales</taxon>
        <taxon>Desulfurococcaceae</taxon>
        <taxon>Ignisphaera</taxon>
    </lineage>
</organism>
<name>A0A7J2U210_9CREN</name>
<dbReference type="EC" id="2.5.1.157" evidence="7"/>
<comment type="catalytic activity">
    <reaction evidence="7">
        <text>an N(1)-methylpseudouridine in rRNA + S-adenosyl-L-methionine = N(1)-methyl-N(3)-[(3S)-3-amino-3-carboxypropyl]pseudouridine in rRNA + S-methyl-5'-thioadenosine + H(+)</text>
        <dbReference type="Rhea" id="RHEA:63296"/>
        <dbReference type="Rhea" id="RHEA-COMP:11634"/>
        <dbReference type="Rhea" id="RHEA-COMP:16310"/>
        <dbReference type="ChEBI" id="CHEBI:15378"/>
        <dbReference type="ChEBI" id="CHEBI:17509"/>
        <dbReference type="ChEBI" id="CHEBI:59789"/>
        <dbReference type="ChEBI" id="CHEBI:74890"/>
        <dbReference type="ChEBI" id="CHEBI:146234"/>
        <dbReference type="EC" id="2.5.1.157"/>
    </reaction>
</comment>
<comment type="subcellular location">
    <subcellularLocation>
        <location evidence="7">Cytoplasm</location>
    </subcellularLocation>
</comment>
<evidence type="ECO:0000256" key="4">
    <source>
        <dbReference type="ARBA" id="ARBA00022552"/>
    </source>
</evidence>
<evidence type="ECO:0000259" key="8">
    <source>
        <dbReference type="Pfam" id="PF04034"/>
    </source>
</evidence>
<evidence type="ECO:0000256" key="1">
    <source>
        <dbReference type="ARBA" id="ARBA00014114"/>
    </source>
</evidence>
<keyword evidence="6 7" id="KW-0949">S-adenosyl-L-methionine</keyword>
<feature type="domain" description="16S/18S rRNA aminocarboxypropyltransferase Tsr3 C-terminal" evidence="8">
    <location>
        <begin position="44"/>
        <end position="167"/>
    </location>
</feature>
<proteinExistence type="inferred from homology"/>
<evidence type="ECO:0000256" key="3">
    <source>
        <dbReference type="ARBA" id="ARBA00022517"/>
    </source>
</evidence>
<evidence type="ECO:0000256" key="6">
    <source>
        <dbReference type="ARBA" id="ARBA00022691"/>
    </source>
</evidence>
<dbReference type="PANTHER" id="PTHR20426:SF0">
    <property type="entry name" value="18S RRNA AMINOCARBOXYPROPYLTRANSFERASE"/>
    <property type="match status" value="1"/>
</dbReference>
<keyword evidence="4 7" id="KW-0698">rRNA processing</keyword>